<evidence type="ECO:0000256" key="4">
    <source>
        <dbReference type="ARBA" id="ARBA00022692"/>
    </source>
</evidence>
<evidence type="ECO:0000256" key="5">
    <source>
        <dbReference type="ARBA" id="ARBA00022737"/>
    </source>
</evidence>
<feature type="repeat" description="ANK" evidence="12">
    <location>
        <begin position="307"/>
        <end position="339"/>
    </location>
</feature>
<evidence type="ECO:0000256" key="13">
    <source>
        <dbReference type="SAM" id="Phobius"/>
    </source>
</evidence>
<name>A0A3M6TYC6_POCDA</name>
<proteinExistence type="predicted"/>
<keyword evidence="9 13" id="KW-0472">Membrane</keyword>
<feature type="repeat" description="ANK" evidence="12">
    <location>
        <begin position="374"/>
        <end position="406"/>
    </location>
</feature>
<evidence type="ECO:0000256" key="12">
    <source>
        <dbReference type="PROSITE-ProRule" id="PRU00023"/>
    </source>
</evidence>
<dbReference type="SUPFAM" id="SSF48403">
    <property type="entry name" value="Ankyrin repeat"/>
    <property type="match status" value="2"/>
</dbReference>
<keyword evidence="16" id="KW-1185">Reference proteome</keyword>
<dbReference type="SMART" id="SM00248">
    <property type="entry name" value="ANK"/>
    <property type="match status" value="15"/>
</dbReference>
<dbReference type="Proteomes" id="UP000275408">
    <property type="component" value="Unassembled WGS sequence"/>
</dbReference>
<dbReference type="Gene3D" id="1.25.40.20">
    <property type="entry name" value="Ankyrin repeat-containing domain"/>
    <property type="match status" value="5"/>
</dbReference>
<dbReference type="STRING" id="46731.A0A3M6TYC6"/>
<evidence type="ECO:0000256" key="1">
    <source>
        <dbReference type="ARBA" id="ARBA00004141"/>
    </source>
</evidence>
<dbReference type="AlphaFoldDB" id="A0A3M6TYC6"/>
<dbReference type="PANTHER" id="PTHR47143:SF1">
    <property type="entry name" value="ION_TRANS DOMAIN-CONTAINING PROTEIN"/>
    <property type="match status" value="1"/>
</dbReference>
<dbReference type="InterPro" id="IPR002110">
    <property type="entry name" value="Ankyrin_rpt"/>
</dbReference>
<keyword evidence="7 12" id="KW-0040">ANK repeat</keyword>
<dbReference type="GO" id="GO:1902495">
    <property type="term" value="C:transmembrane transporter complex"/>
    <property type="evidence" value="ECO:0007669"/>
    <property type="project" value="TreeGrafter"/>
</dbReference>
<feature type="repeat" description="ANK" evidence="12">
    <location>
        <begin position="166"/>
        <end position="190"/>
    </location>
</feature>
<feature type="transmembrane region" description="Helical" evidence="13">
    <location>
        <begin position="664"/>
        <end position="686"/>
    </location>
</feature>
<evidence type="ECO:0000313" key="15">
    <source>
        <dbReference type="EMBL" id="RMX46380.1"/>
    </source>
</evidence>
<feature type="repeat" description="ANK" evidence="12">
    <location>
        <begin position="97"/>
        <end position="129"/>
    </location>
</feature>
<feature type="transmembrane region" description="Helical" evidence="13">
    <location>
        <begin position="772"/>
        <end position="790"/>
    </location>
</feature>
<keyword evidence="11" id="KW-0407">Ion channel</keyword>
<evidence type="ECO:0000256" key="2">
    <source>
        <dbReference type="ARBA" id="ARBA00022448"/>
    </source>
</evidence>
<keyword evidence="4 13" id="KW-0812">Transmembrane</keyword>
<feature type="domain" description="Ion transport" evidence="14">
    <location>
        <begin position="666"/>
        <end position="927"/>
    </location>
</feature>
<dbReference type="PROSITE" id="PS50088">
    <property type="entry name" value="ANK_REPEAT"/>
    <property type="match status" value="10"/>
</dbReference>
<dbReference type="Pfam" id="PF00520">
    <property type="entry name" value="Ion_trans"/>
    <property type="match status" value="1"/>
</dbReference>
<dbReference type="InterPro" id="IPR036770">
    <property type="entry name" value="Ankyrin_rpt-contain_sf"/>
</dbReference>
<dbReference type="Pfam" id="PF12796">
    <property type="entry name" value="Ank_2"/>
    <property type="match status" value="5"/>
</dbReference>
<dbReference type="PANTHER" id="PTHR47143">
    <property type="entry name" value="TRANSIENT RECEPTOR POTENTIAL CATION CHANNEL PROTEIN PAINLESS"/>
    <property type="match status" value="1"/>
</dbReference>
<evidence type="ECO:0000256" key="9">
    <source>
        <dbReference type="ARBA" id="ARBA00023136"/>
    </source>
</evidence>
<dbReference type="PROSITE" id="PS50297">
    <property type="entry name" value="ANK_REP_REGION"/>
    <property type="match status" value="10"/>
</dbReference>
<evidence type="ECO:0000256" key="11">
    <source>
        <dbReference type="ARBA" id="ARBA00023303"/>
    </source>
</evidence>
<protein>
    <recommendedName>
        <fullName evidence="14">Ion transport domain-containing protein</fullName>
    </recommendedName>
</protein>
<feature type="transmembrane region" description="Helical" evidence="13">
    <location>
        <begin position="810"/>
        <end position="832"/>
    </location>
</feature>
<evidence type="ECO:0000256" key="7">
    <source>
        <dbReference type="ARBA" id="ARBA00023043"/>
    </source>
</evidence>
<feature type="repeat" description="ANK" evidence="12">
    <location>
        <begin position="200"/>
        <end position="232"/>
    </location>
</feature>
<comment type="caution">
    <text evidence="15">The sequence shown here is derived from an EMBL/GenBank/DDBJ whole genome shotgun (WGS) entry which is preliminary data.</text>
</comment>
<keyword evidence="8" id="KW-0406">Ion transport</keyword>
<feature type="transmembrane region" description="Helical" evidence="13">
    <location>
        <begin position="740"/>
        <end position="760"/>
    </location>
</feature>
<evidence type="ECO:0000256" key="8">
    <source>
        <dbReference type="ARBA" id="ARBA00023065"/>
    </source>
</evidence>
<keyword evidence="2" id="KW-0813">Transport</keyword>
<feature type="transmembrane region" description="Helical" evidence="13">
    <location>
        <begin position="895"/>
        <end position="917"/>
    </location>
</feature>
<reference evidence="15 16" key="1">
    <citation type="journal article" date="2018" name="Sci. Rep.">
        <title>Comparative analysis of the Pocillopora damicornis genome highlights role of immune system in coral evolution.</title>
        <authorList>
            <person name="Cunning R."/>
            <person name="Bay R.A."/>
            <person name="Gillette P."/>
            <person name="Baker A.C."/>
            <person name="Traylor-Knowles N."/>
        </authorList>
    </citation>
    <scope>NUCLEOTIDE SEQUENCE [LARGE SCALE GENOMIC DNA]</scope>
    <source>
        <strain evidence="15">RSMAS</strain>
        <tissue evidence="15">Whole animal</tissue>
    </source>
</reference>
<comment type="subcellular location">
    <subcellularLocation>
        <location evidence="1">Membrane</location>
        <topology evidence="1">Multi-pass membrane protein</topology>
    </subcellularLocation>
</comment>
<accession>A0A3M6TYC6</accession>
<evidence type="ECO:0000256" key="10">
    <source>
        <dbReference type="ARBA" id="ARBA00023180"/>
    </source>
</evidence>
<feature type="repeat" description="ANK" evidence="12">
    <location>
        <begin position="442"/>
        <end position="474"/>
    </location>
</feature>
<dbReference type="SMR" id="A0A3M6TYC6"/>
<evidence type="ECO:0000256" key="6">
    <source>
        <dbReference type="ARBA" id="ARBA00022989"/>
    </source>
</evidence>
<dbReference type="EMBL" id="RCHS01002704">
    <property type="protein sequence ID" value="RMX46380.1"/>
    <property type="molecule type" value="Genomic_DNA"/>
</dbReference>
<keyword evidence="3" id="KW-0716">Sensory transduction</keyword>
<feature type="transmembrane region" description="Helical" evidence="13">
    <location>
        <begin position="707"/>
        <end position="728"/>
    </location>
</feature>
<evidence type="ECO:0000256" key="3">
    <source>
        <dbReference type="ARBA" id="ARBA00022606"/>
    </source>
</evidence>
<dbReference type="Pfam" id="PF13637">
    <property type="entry name" value="Ank_4"/>
    <property type="match status" value="1"/>
</dbReference>
<feature type="repeat" description="ANK" evidence="12">
    <location>
        <begin position="340"/>
        <end position="372"/>
    </location>
</feature>
<organism evidence="15 16">
    <name type="scientific">Pocillopora damicornis</name>
    <name type="common">Cauliflower coral</name>
    <name type="synonym">Millepora damicornis</name>
    <dbReference type="NCBI Taxonomy" id="46731"/>
    <lineage>
        <taxon>Eukaryota</taxon>
        <taxon>Metazoa</taxon>
        <taxon>Cnidaria</taxon>
        <taxon>Anthozoa</taxon>
        <taxon>Hexacorallia</taxon>
        <taxon>Scleractinia</taxon>
        <taxon>Astrocoeniina</taxon>
        <taxon>Pocilloporidae</taxon>
        <taxon>Pocillopora</taxon>
    </lineage>
</organism>
<keyword evidence="5" id="KW-0677">Repeat</keyword>
<sequence length="1050" mass="117241">MNRSTTVLLRDLNEEDKSQENQGLPLSLLRQFSTKERGVARRRQTMTSILRRSISDSVERNLCYRVGLHQACRDGLIDIVRALQQRGVPTINTLDKDGLAPIHYAARYDHEEIVQLLIEGGADLDIFSGSESKFTTPLQIAARFNSPATARLLVLNGVDVAKQSSYGQQALHYAARRGNLKVVQVLLREGKAEVNAKDNENSTPLHAASQEGKLDVVEILLQYGADPSLSDNDGYTAVHLAAKDGYDDVLEKLLSTAKTCGVSCPAILNKMDNDANSCLHLAVRHGHIKSAEVCIKYGADTCAVQDDLSSPLHVACVNGYYEIAKLLLLNGANIHDEDAEGMTPILRASLTGNVEILDLLLSEGADISSEENTYSPSPLMCAVKRGHPNAVRFLLQSGSPIDLRDVSHRTSLHVAVFSSDAETLKVILQAGGECLLNSRDKNDQTPLHYAATKGSLQLIQELLKTGAKVDVKDEDERIPLHYAVECDERLTPLIQSAFCGCNLTTSLLLDHGAKIDATDKNGCTALIAAASRGRVSVLRLLLDRGADIRLVTTDGKNCLETAIANGHQDVCMEIIKHERWKEAFPVCDKRSNFIPLKSLIETFPSVSKVTYDFKYVNPHPSLLSDGRVFFAPKTMLDYGREELIFHPLIIELMRCKWQHMGVRYFYISAVIYLFYLGNLTLYMLCIQHLYLLNSARPVIPPRQNVCIFARIEVWEIFIAVMTAVYLLIEMHQAFSETWNYIEFSNIADICTFSTALISIFPEPLGLEFPDKCVFLVISVLFGYLALLLYLQSVFESGIHVTMLFVVLKTLGKVAVMFSILIFAFALVFQMLLSKEANAIALNMTMNGTLLGDIDKDPFQSLHLSFVKVVAMTIGEIEYTRFFIDQRLFSPTLSQAVFLVFCVMMPIVLMNLTIGLAVGDIDSIQQNAEFKRLSIKIEVIHEFHEKSPLWLLHRLHQPKSVKQPNRKAKTILQKIKGLGNRLVSGKKAKYTVEDAERNLADHLTKILTSRMKEQDDRISGITLEMKEQRKLLESLLQRMPGTEARRTLSDD</sequence>
<evidence type="ECO:0000259" key="14">
    <source>
        <dbReference type="Pfam" id="PF00520"/>
    </source>
</evidence>
<dbReference type="InterPro" id="IPR005821">
    <property type="entry name" value="Ion_trans_dom"/>
</dbReference>
<dbReference type="GO" id="GO:0005216">
    <property type="term" value="F:monoatomic ion channel activity"/>
    <property type="evidence" value="ECO:0007669"/>
    <property type="project" value="InterPro"/>
</dbReference>
<evidence type="ECO:0000313" key="16">
    <source>
        <dbReference type="Proteomes" id="UP000275408"/>
    </source>
</evidence>
<feature type="repeat" description="ANK" evidence="12">
    <location>
        <begin position="521"/>
        <end position="553"/>
    </location>
</feature>
<dbReference type="OrthoDB" id="1661883at2759"/>
<dbReference type="InterPro" id="IPR052076">
    <property type="entry name" value="TRP_cation_channel"/>
</dbReference>
<feature type="repeat" description="ANK" evidence="12">
    <location>
        <begin position="233"/>
        <end position="255"/>
    </location>
</feature>
<dbReference type="Pfam" id="PF00023">
    <property type="entry name" value="Ank"/>
    <property type="match status" value="1"/>
</dbReference>
<dbReference type="PRINTS" id="PR01415">
    <property type="entry name" value="ANKYRIN"/>
</dbReference>
<keyword evidence="10" id="KW-0325">Glycoprotein</keyword>
<feature type="repeat" description="ANK" evidence="12">
    <location>
        <begin position="274"/>
        <end position="306"/>
    </location>
</feature>
<keyword evidence="6 13" id="KW-1133">Transmembrane helix</keyword>
<gene>
    <name evidence="15" type="ORF">pdam_00000559</name>
</gene>